<keyword evidence="4" id="KW-0747">Spliceosome</keyword>
<evidence type="ECO:0000256" key="3">
    <source>
        <dbReference type="ARBA" id="ARBA00022664"/>
    </source>
</evidence>
<dbReference type="InterPro" id="IPR000873">
    <property type="entry name" value="AMP-dep_synth/lig_dom"/>
</dbReference>
<dbReference type="FunFam" id="3.30.300.30:FF:000007">
    <property type="entry name" value="4-coumarate--CoA ligase 2"/>
    <property type="match status" value="1"/>
</dbReference>
<dbReference type="InterPro" id="IPR008409">
    <property type="entry name" value="SPF27"/>
</dbReference>
<dbReference type="GO" id="GO:0016405">
    <property type="term" value="F:CoA-ligase activity"/>
    <property type="evidence" value="ECO:0007669"/>
    <property type="project" value="TreeGrafter"/>
</dbReference>
<evidence type="ECO:0000256" key="8">
    <source>
        <dbReference type="SAM" id="MobiDB-lite"/>
    </source>
</evidence>
<feature type="coiled-coil region" evidence="7">
    <location>
        <begin position="683"/>
        <end position="717"/>
    </location>
</feature>
<dbReference type="GO" id="GO:0008380">
    <property type="term" value="P:RNA splicing"/>
    <property type="evidence" value="ECO:0007669"/>
    <property type="project" value="UniProtKB-KW"/>
</dbReference>
<keyword evidence="3" id="KW-0507">mRNA processing</keyword>
<sequence>MPVKSRWEEELPNCSLQQWIFGSPSAPLPDRKAFLDADRPDAHFVTFSEYRLLAKRIALGLQAAGLKRGERVLLFSGNSLYFPSVFLGVLMAGGVFTGANPGFVARELAYQLKDSGASFMVAAAASIDIAVEAAAEVGMPGNHVFVFDTTIPGQAPVTPPRADGKGTRHWTELLGPAAEAEAFNWVEPEDSRTTTCCLNYSSGTTGVPKGVEISHYNYVSNGAGVIKVTKLAPDYTTAVKRHVGLCFLPMYHAYAQTYFVANFASQGVPVYVMPSFDFVKMLTHIQRFRVTHLVAVPPVLVALTKHPVAKTFDLSSLENVGCGAAPLAAETAAETTRVLGKPDLLVRQGWGMTEVTCTAMTWDPTRLDRTTSAVGEIMPNFSAKLVGADGVEVTKARTPGELLIAGPGVMRGYWRNPKATAETFAVDADGTRWLRTGDVAYVDSYGPGGLFFIVDRIKELIKVKGNQVAPAELEALLLERTDVADVAVVGVTIEGEEMPRAYIVKTPGSETSGEEIATWLEKKVSRHKRLRGGVAFTDVIPKNPSGKILRKILREKAKQEVDIDTEPTAAQRADAESQIATELSTAGPPPPSSTLLPPLSPSKLSPLMAQELDRVAAQQPLAAIDLKRYEAQEPLAAPGAEPAPAALAETLRKAYTTHTYLTARVENLELLERWGRNAWLVGNHRLEGQLRALEKDLADAKADIDVLTLARRRAQDDVAAEMKGLDEAWRSGVGRVLETEIAVEALRRQVLTEMERKAKA</sequence>
<evidence type="ECO:0000256" key="1">
    <source>
        <dbReference type="ARBA" id="ARBA00004123"/>
    </source>
</evidence>
<dbReference type="AlphaFoldDB" id="A0A0G4LXM3"/>
<evidence type="ECO:0008006" key="13">
    <source>
        <dbReference type="Google" id="ProtNLM"/>
    </source>
</evidence>
<dbReference type="Pfam" id="PF13193">
    <property type="entry name" value="AMP-binding_C"/>
    <property type="match status" value="1"/>
</dbReference>
<dbReference type="InterPro" id="IPR025110">
    <property type="entry name" value="AMP-bd_C"/>
</dbReference>
<dbReference type="InterPro" id="IPR042099">
    <property type="entry name" value="ANL_N_sf"/>
</dbReference>
<dbReference type="Pfam" id="PF05700">
    <property type="entry name" value="BCAS2"/>
    <property type="match status" value="1"/>
</dbReference>
<dbReference type="Gene3D" id="3.30.300.30">
    <property type="match status" value="1"/>
</dbReference>
<keyword evidence="6" id="KW-0539">Nucleus</keyword>
<feature type="region of interest" description="Disordered" evidence="8">
    <location>
        <begin position="560"/>
        <end position="597"/>
    </location>
</feature>
<feature type="domain" description="AMP-dependent synthetase/ligase" evidence="9">
    <location>
        <begin position="29"/>
        <end position="414"/>
    </location>
</feature>
<dbReference type="SUPFAM" id="SSF56801">
    <property type="entry name" value="Acetyl-CoA synthetase-like"/>
    <property type="match status" value="1"/>
</dbReference>
<dbReference type="PROSITE" id="PS00455">
    <property type="entry name" value="AMP_BINDING"/>
    <property type="match status" value="1"/>
</dbReference>
<evidence type="ECO:0000259" key="9">
    <source>
        <dbReference type="Pfam" id="PF00501"/>
    </source>
</evidence>
<gene>
    <name evidence="11" type="ORF">BN1708_000573</name>
</gene>
<keyword evidence="7" id="KW-0175">Coiled coil</keyword>
<dbReference type="InterPro" id="IPR045851">
    <property type="entry name" value="AMP-bd_C_sf"/>
</dbReference>
<protein>
    <recommendedName>
        <fullName evidence="13">AMP-dependent synthetase/ligase domain-containing protein</fullName>
    </recommendedName>
</protein>
<dbReference type="STRING" id="100787.A0A0G4LXM3"/>
<reference evidence="11 12" key="1">
    <citation type="submission" date="2015-05" db="EMBL/GenBank/DDBJ databases">
        <authorList>
            <person name="Wang D.B."/>
            <person name="Wang M."/>
        </authorList>
    </citation>
    <scope>NUCLEOTIDE SEQUENCE [LARGE SCALE GENOMIC DNA]</scope>
    <source>
        <strain evidence="11">VL1</strain>
    </source>
</reference>
<feature type="domain" description="AMP-binding enzyme C-terminal" evidence="10">
    <location>
        <begin position="472"/>
        <end position="547"/>
    </location>
</feature>
<evidence type="ECO:0000256" key="6">
    <source>
        <dbReference type="ARBA" id="ARBA00023242"/>
    </source>
</evidence>
<evidence type="ECO:0000313" key="11">
    <source>
        <dbReference type="EMBL" id="CRK26762.1"/>
    </source>
</evidence>
<keyword evidence="12" id="KW-1185">Reference proteome</keyword>
<dbReference type="Pfam" id="PF00501">
    <property type="entry name" value="AMP-binding"/>
    <property type="match status" value="1"/>
</dbReference>
<dbReference type="InterPro" id="IPR020845">
    <property type="entry name" value="AMP-binding_CS"/>
</dbReference>
<accession>A0A0G4LXM3</accession>
<name>A0A0G4LXM3_VERLO</name>
<organism evidence="11 12">
    <name type="scientific">Verticillium longisporum</name>
    <name type="common">Verticillium dahliae var. longisporum</name>
    <dbReference type="NCBI Taxonomy" id="100787"/>
    <lineage>
        <taxon>Eukaryota</taxon>
        <taxon>Fungi</taxon>
        <taxon>Dikarya</taxon>
        <taxon>Ascomycota</taxon>
        <taxon>Pezizomycotina</taxon>
        <taxon>Sordariomycetes</taxon>
        <taxon>Hypocreomycetidae</taxon>
        <taxon>Glomerellales</taxon>
        <taxon>Plectosphaerellaceae</taxon>
        <taxon>Verticillium</taxon>
    </lineage>
</organism>
<dbReference type="GO" id="GO:0005681">
    <property type="term" value="C:spliceosomal complex"/>
    <property type="evidence" value="ECO:0007669"/>
    <property type="project" value="UniProtKB-KW"/>
</dbReference>
<dbReference type="Gene3D" id="3.40.50.12780">
    <property type="entry name" value="N-terminal domain of ligase-like"/>
    <property type="match status" value="1"/>
</dbReference>
<keyword evidence="5" id="KW-0508">mRNA splicing</keyword>
<dbReference type="GO" id="GO:0006397">
    <property type="term" value="P:mRNA processing"/>
    <property type="evidence" value="ECO:0007669"/>
    <property type="project" value="UniProtKB-KW"/>
</dbReference>
<comment type="similarity">
    <text evidence="2">Belongs to the ATP-dependent AMP-binding enzyme family.</text>
</comment>
<evidence type="ECO:0000313" key="12">
    <source>
        <dbReference type="Proteomes" id="UP000044602"/>
    </source>
</evidence>
<dbReference type="PANTHER" id="PTHR24096:SF424">
    <property type="entry name" value="ACETYL-COA SYNTHETASE-LIKE PROTEIN-RELATED"/>
    <property type="match status" value="1"/>
</dbReference>
<proteinExistence type="inferred from homology"/>
<evidence type="ECO:0000256" key="2">
    <source>
        <dbReference type="ARBA" id="ARBA00006432"/>
    </source>
</evidence>
<dbReference type="EMBL" id="CVQH01020306">
    <property type="protein sequence ID" value="CRK26762.1"/>
    <property type="molecule type" value="Genomic_DNA"/>
</dbReference>
<evidence type="ECO:0000259" key="10">
    <source>
        <dbReference type="Pfam" id="PF13193"/>
    </source>
</evidence>
<evidence type="ECO:0000256" key="7">
    <source>
        <dbReference type="SAM" id="Coils"/>
    </source>
</evidence>
<dbReference type="PANTHER" id="PTHR24096">
    <property type="entry name" value="LONG-CHAIN-FATTY-ACID--COA LIGASE"/>
    <property type="match status" value="1"/>
</dbReference>
<dbReference type="Proteomes" id="UP000044602">
    <property type="component" value="Unassembled WGS sequence"/>
</dbReference>
<evidence type="ECO:0000256" key="4">
    <source>
        <dbReference type="ARBA" id="ARBA00022728"/>
    </source>
</evidence>
<evidence type="ECO:0000256" key="5">
    <source>
        <dbReference type="ARBA" id="ARBA00023187"/>
    </source>
</evidence>
<comment type="subcellular location">
    <subcellularLocation>
        <location evidence="1">Nucleus</location>
    </subcellularLocation>
</comment>